<dbReference type="Gene3D" id="3.80.10.10">
    <property type="entry name" value="Ribonuclease Inhibitor"/>
    <property type="match status" value="1"/>
</dbReference>
<reference evidence="2" key="1">
    <citation type="journal article" date="2018" name="Gigascience">
        <title>Genome assembly of the Pink Ipe (Handroanthus impetiginosus, Bignoniaceae), a highly valued, ecologically keystone Neotropical timber forest tree.</title>
        <authorList>
            <person name="Silva-Junior O.B."/>
            <person name="Grattapaglia D."/>
            <person name="Novaes E."/>
            <person name="Collevatti R.G."/>
        </authorList>
    </citation>
    <scope>NUCLEOTIDE SEQUENCE [LARGE SCALE GENOMIC DNA]</scope>
    <source>
        <strain evidence="2">cv. UFG-1</strain>
    </source>
</reference>
<gene>
    <name evidence="1" type="ORF">CDL12_00162</name>
</gene>
<dbReference type="EMBL" id="NKXS01000014">
    <property type="protein sequence ID" value="PIN27064.1"/>
    <property type="molecule type" value="Genomic_DNA"/>
</dbReference>
<keyword evidence="2" id="KW-1185">Reference proteome</keyword>
<organism evidence="1 2">
    <name type="scientific">Handroanthus impetiginosus</name>
    <dbReference type="NCBI Taxonomy" id="429701"/>
    <lineage>
        <taxon>Eukaryota</taxon>
        <taxon>Viridiplantae</taxon>
        <taxon>Streptophyta</taxon>
        <taxon>Embryophyta</taxon>
        <taxon>Tracheophyta</taxon>
        <taxon>Spermatophyta</taxon>
        <taxon>Magnoliopsida</taxon>
        <taxon>eudicotyledons</taxon>
        <taxon>Gunneridae</taxon>
        <taxon>Pentapetalae</taxon>
        <taxon>asterids</taxon>
        <taxon>lamiids</taxon>
        <taxon>Lamiales</taxon>
        <taxon>Bignoniaceae</taxon>
        <taxon>Crescentiina</taxon>
        <taxon>Tabebuia alliance</taxon>
        <taxon>Handroanthus</taxon>
    </lineage>
</organism>
<dbReference type="PANTHER" id="PTHR15140:SF33">
    <property type="entry name" value="LATE BLIGHT RESISTANCE PROTEIN HOMOLOG R1A-3 ISOFORM X1"/>
    <property type="match status" value="1"/>
</dbReference>
<accession>A0A2G9IBD9</accession>
<protein>
    <submittedName>
        <fullName evidence="1">Uncharacterized protein</fullName>
    </submittedName>
</protein>
<dbReference type="AlphaFoldDB" id="A0A2G9IBD9"/>
<dbReference type="STRING" id="429701.A0A2G9IBD9"/>
<dbReference type="SUPFAM" id="SSF52047">
    <property type="entry name" value="RNI-like"/>
    <property type="match status" value="1"/>
</dbReference>
<dbReference type="OrthoDB" id="912689at2759"/>
<comment type="caution">
    <text evidence="1">The sequence shown here is derived from an EMBL/GenBank/DDBJ whole genome shotgun (WGS) entry which is preliminary data.</text>
</comment>
<dbReference type="PANTHER" id="PTHR15140">
    <property type="entry name" value="TUBULIN-SPECIFIC CHAPERONE E"/>
    <property type="match status" value="1"/>
</dbReference>
<sequence>MNIKNSSRDRSYLPITIWDMQELKHLQIMGSNLPEPCVGALLPNLLSLLDISVNSCTKEILEKLPMLKKLGVRIELAPDDTEPMYPFQHLSVLGQLESFKCVIVNPHFIRSQIVSPSTHFWTFPVCLKKLSLSGFGYSWESIRVIAQLPNLEVLKLRFCAFRGPEWVIHDGEFENLSILLLEDADLVHWKATGFQFAGTLIIRHCYKLKELPMFGPFSHAHMRIEVVDCPLIVDYLRQCQENMLFAANPWIHCSWYEEKPPWYEEKPTL</sequence>
<proteinExistence type="predicted"/>
<evidence type="ECO:0000313" key="2">
    <source>
        <dbReference type="Proteomes" id="UP000231279"/>
    </source>
</evidence>
<evidence type="ECO:0000313" key="1">
    <source>
        <dbReference type="EMBL" id="PIN27064.1"/>
    </source>
</evidence>
<name>A0A2G9IBD9_9LAMI</name>
<dbReference type="InterPro" id="IPR032675">
    <property type="entry name" value="LRR_dom_sf"/>
</dbReference>
<dbReference type="Proteomes" id="UP000231279">
    <property type="component" value="Unassembled WGS sequence"/>
</dbReference>